<gene>
    <name evidence="2" type="ORF">MM415A03898_0008</name>
    <name evidence="1" type="ORF">MM415B00972_0032</name>
</gene>
<evidence type="ECO:0000313" key="2">
    <source>
        <dbReference type="EMBL" id="QJA70204.1"/>
    </source>
</evidence>
<sequence>MKETTPEIKSRTFLFDIPISEGMVLRNIVLQLEVFNKCLVFAREEAERMHWAEIVLKLEHEKIETILQMASYLLGCSETEVNKYLAALPIVDNTGQRMFICLWEGSLEQLQMSNTMH</sequence>
<dbReference type="AlphaFoldDB" id="A0A6M3IW15"/>
<protein>
    <submittedName>
        <fullName evidence="1">Uncharacterized protein</fullName>
    </submittedName>
</protein>
<proteinExistence type="predicted"/>
<dbReference type="EMBL" id="MT141772">
    <property type="protein sequence ID" value="QJA70204.1"/>
    <property type="molecule type" value="Genomic_DNA"/>
</dbReference>
<name>A0A6M3IW15_9ZZZZ</name>
<reference evidence="1" key="1">
    <citation type="submission" date="2020-03" db="EMBL/GenBank/DDBJ databases">
        <title>The deep terrestrial virosphere.</title>
        <authorList>
            <person name="Holmfeldt K."/>
            <person name="Nilsson E."/>
            <person name="Simone D."/>
            <person name="Lopez-Fernandez M."/>
            <person name="Wu X."/>
            <person name="de Brujin I."/>
            <person name="Lundin D."/>
            <person name="Andersson A."/>
            <person name="Bertilsson S."/>
            <person name="Dopson M."/>
        </authorList>
    </citation>
    <scope>NUCLEOTIDE SEQUENCE</scope>
    <source>
        <strain evidence="2">MM415A03898</strain>
        <strain evidence="1">MM415B00972</strain>
    </source>
</reference>
<organism evidence="1">
    <name type="scientific">viral metagenome</name>
    <dbReference type="NCBI Taxonomy" id="1070528"/>
    <lineage>
        <taxon>unclassified sequences</taxon>
        <taxon>metagenomes</taxon>
        <taxon>organismal metagenomes</taxon>
    </lineage>
</organism>
<dbReference type="EMBL" id="MT141434">
    <property type="protein sequence ID" value="QJA61235.1"/>
    <property type="molecule type" value="Genomic_DNA"/>
</dbReference>
<accession>A0A6M3IW15</accession>
<evidence type="ECO:0000313" key="1">
    <source>
        <dbReference type="EMBL" id="QJA61235.1"/>
    </source>
</evidence>